<dbReference type="CDD" id="cd06331">
    <property type="entry name" value="PBP1_AmiC-like"/>
    <property type="match status" value="1"/>
</dbReference>
<reference evidence="6" key="2">
    <citation type="submission" date="2022-11" db="EMBL/GenBank/DDBJ databases">
        <title>Role of the vibriolysin VemA secreted by the emergent pathogen Vibrio europaeus in the colonization of Manila clam mucus.</title>
        <authorList>
            <person name="Martinez C."/>
            <person name="Rodriguez S."/>
            <person name="Vences A."/>
            <person name="Barja J.L."/>
            <person name="Toranzo A.E."/>
            <person name="Dubert J."/>
        </authorList>
    </citation>
    <scope>NUCLEOTIDE SEQUENCE</scope>
    <source>
        <strain evidence="6">3454</strain>
    </source>
</reference>
<dbReference type="EMBL" id="JAPFIT010000010">
    <property type="protein sequence ID" value="MDC5739558.1"/>
    <property type="molecule type" value="Genomic_DNA"/>
</dbReference>
<dbReference type="PROSITE" id="PS51257">
    <property type="entry name" value="PROKAR_LIPOPROTEIN"/>
    <property type="match status" value="1"/>
</dbReference>
<protein>
    <submittedName>
        <fullName evidence="6 7">Substrate-binding protein</fullName>
    </submittedName>
</protein>
<keyword evidence="9" id="KW-1185">Reference proteome</keyword>
<reference evidence="7 8" key="1">
    <citation type="submission" date="2016-03" db="EMBL/GenBank/DDBJ databases">
        <title>Draft genome sequence of the Vibrio tubiashii subs. europaeus.</title>
        <authorList>
            <person name="Spinard E."/>
            <person name="Dubert J."/>
            <person name="Nelson D.R."/>
            <person name="Barja J.L."/>
        </authorList>
    </citation>
    <scope>NUCLEOTIDE SEQUENCE [LARGE SCALE GENOMIC DNA]</scope>
    <source>
        <strain evidence="8">PP-638</strain>
        <strain evidence="7">PP2-638</strain>
    </source>
</reference>
<evidence type="ECO:0000256" key="3">
    <source>
        <dbReference type="ARBA" id="ARBA00022729"/>
    </source>
</evidence>
<evidence type="ECO:0000313" key="7">
    <source>
        <dbReference type="EMBL" id="OAM97593.1"/>
    </source>
</evidence>
<organism evidence="7 8">
    <name type="scientific">Vibrio europaeus</name>
    <dbReference type="NCBI Taxonomy" id="300876"/>
    <lineage>
        <taxon>Bacteria</taxon>
        <taxon>Pseudomonadati</taxon>
        <taxon>Pseudomonadota</taxon>
        <taxon>Gammaproteobacteria</taxon>
        <taxon>Vibrionales</taxon>
        <taxon>Vibrionaceae</taxon>
        <taxon>Vibrio</taxon>
        <taxon>Vibrio oreintalis group</taxon>
    </lineage>
</organism>
<dbReference type="Proteomes" id="UP001150001">
    <property type="component" value="Unassembled WGS sequence"/>
</dbReference>
<dbReference type="OrthoDB" id="5288800at2"/>
<evidence type="ECO:0000313" key="6">
    <source>
        <dbReference type="EMBL" id="MDC5739558.1"/>
    </source>
</evidence>
<comment type="caution">
    <text evidence="7">The sequence shown here is derived from an EMBL/GenBank/DDBJ whole genome shotgun (WGS) entry which is preliminary data.</text>
</comment>
<evidence type="ECO:0000256" key="1">
    <source>
        <dbReference type="ARBA" id="ARBA00010062"/>
    </source>
</evidence>
<name>A0A178J641_9VIBR</name>
<dbReference type="Gene3D" id="3.40.50.2300">
    <property type="match status" value="2"/>
</dbReference>
<dbReference type="RefSeq" id="WP_069668781.1">
    <property type="nucleotide sequence ID" value="NZ_JAPFIM010000018.1"/>
</dbReference>
<dbReference type="Pfam" id="PF13458">
    <property type="entry name" value="Peripla_BP_6"/>
    <property type="match status" value="1"/>
</dbReference>
<sequence length="383" mass="43551">MPIFIRAIAMIGLFILLGCTEPITPIKVGVVLPLTGTFSVYGEKALKGAQLAVEQINAGGGVNNRQIELIVRDNQTDPAKTVAYTRELIQQHNVHALLGPVSSSARYVMSELANKYKIPMLYGIDYEGGHYEDYLICYSSIPEHYIDPVIPYFIAKNQQKYFIFGYDYIWPHKMSQRIKQAVDTNGGEITGVEFTAFGVTDYRPVLKRLEASNSDVLMLILPGTDSFEFIQQFRRYPFSHPIEVVAFAADETYLTAVETELLEGIYTPLHFFSDLQTDFTKKLAKQYRHFHGNDEIITYSAKAHYDLIYLLKAAIEKSDLATHQQVMNNLHGLTRYSGNEKIHLREDNHFDLPVYLGQYRQGELKVIKHFGVITPPDQRLGVQ</sequence>
<evidence type="ECO:0000313" key="9">
    <source>
        <dbReference type="Proteomes" id="UP001150001"/>
    </source>
</evidence>
<keyword evidence="4" id="KW-0029">Amino-acid transport</keyword>
<dbReference type="InterPro" id="IPR028082">
    <property type="entry name" value="Peripla_BP_I"/>
</dbReference>
<keyword evidence="2" id="KW-0813">Transport</keyword>
<dbReference type="Proteomes" id="UP000094761">
    <property type="component" value="Unassembled WGS sequence"/>
</dbReference>
<dbReference type="GO" id="GO:0006865">
    <property type="term" value="P:amino acid transport"/>
    <property type="evidence" value="ECO:0007669"/>
    <property type="project" value="UniProtKB-KW"/>
</dbReference>
<evidence type="ECO:0000313" key="8">
    <source>
        <dbReference type="Proteomes" id="UP000094761"/>
    </source>
</evidence>
<keyword evidence="3" id="KW-0732">Signal</keyword>
<dbReference type="PANTHER" id="PTHR47628:SF1">
    <property type="entry name" value="ALIPHATIC AMIDASE EXPRESSION-REGULATING PROTEIN"/>
    <property type="match status" value="1"/>
</dbReference>
<gene>
    <name evidence="7" type="ORF">AZ468_18805</name>
    <name evidence="6" type="ORF">OPW20_05740</name>
</gene>
<dbReference type="AlphaFoldDB" id="A0A178J641"/>
<proteinExistence type="inferred from homology"/>
<dbReference type="EMBL" id="LUAX01000007">
    <property type="protein sequence ID" value="OAM97593.1"/>
    <property type="molecule type" value="Genomic_DNA"/>
</dbReference>
<accession>A0A178J641</accession>
<dbReference type="PANTHER" id="PTHR47628">
    <property type="match status" value="1"/>
</dbReference>
<comment type="similarity">
    <text evidence="1">Belongs to the leucine-binding protein family.</text>
</comment>
<dbReference type="InterPro" id="IPR000709">
    <property type="entry name" value="Leu_Ile_Val-bd"/>
</dbReference>
<evidence type="ECO:0000256" key="4">
    <source>
        <dbReference type="ARBA" id="ARBA00022970"/>
    </source>
</evidence>
<dbReference type="InterPro" id="IPR028081">
    <property type="entry name" value="Leu-bd"/>
</dbReference>
<evidence type="ECO:0000259" key="5">
    <source>
        <dbReference type="Pfam" id="PF13458"/>
    </source>
</evidence>
<feature type="domain" description="Leucine-binding protein" evidence="5">
    <location>
        <begin position="25"/>
        <end position="361"/>
    </location>
</feature>
<evidence type="ECO:0000256" key="2">
    <source>
        <dbReference type="ARBA" id="ARBA00022448"/>
    </source>
</evidence>
<dbReference type="SUPFAM" id="SSF53822">
    <property type="entry name" value="Periplasmic binding protein-like I"/>
    <property type="match status" value="1"/>
</dbReference>
<dbReference type="PRINTS" id="PR00337">
    <property type="entry name" value="LEUILEVALBP"/>
</dbReference>
<dbReference type="GeneID" id="78077773"/>